<dbReference type="EMBL" id="CM029044">
    <property type="protein sequence ID" value="KAG2604137.1"/>
    <property type="molecule type" value="Genomic_DNA"/>
</dbReference>
<evidence type="ECO:0000313" key="4">
    <source>
        <dbReference type="EMBL" id="KAG2604139.1"/>
    </source>
</evidence>
<sequence>MLLLVAAAAAAAAGDGASVRRTIESDDDGDVIDCVDIYQQPALKHAPLQHAPRDLKAKPEITMEAMVAAAAPLASKPQQLHQTWWKNGSCPAGTVPIRRDSSRANPEIAELVRRSSPFGRPGSSRAGSYNQSAMAAPPGGKVEVAAAFATNAPYLGARARLPYWKVNVHPAGEFSMSYILIGNTLDTDYVAIKGADPPPHLTNQIAVGLVAWPSLFGDSLSRTFVYYTNDEGVANNCFNLDRGGFVHTGNDKHFALGGSFFPDSQVGGDLFTVTFGIHRDPAGNRWWVSVMDQEIGYYPESVFNTRFPDAAYVEMGGRVLDSRPGGKHTTTPMGSGMPACAGWGFAATIIQYLGVSSDGVLFNDDASKTIATTLLRSQYSGLGQVEGWFRHCVWRARWNPL</sequence>
<evidence type="ECO:0000259" key="2">
    <source>
        <dbReference type="PROSITE" id="PS52045"/>
    </source>
</evidence>
<dbReference type="InterPro" id="IPR004314">
    <property type="entry name" value="Neprosin"/>
</dbReference>
<comment type="caution">
    <text evidence="4">The sequence shown here is derived from an EMBL/GenBank/DDBJ whole genome shotgun (WGS) entry which is preliminary data.</text>
</comment>
<name>A0A8T0T7J8_PANVG</name>
<proteinExistence type="predicted"/>
<feature type="signal peptide" evidence="1">
    <location>
        <begin position="1"/>
        <end position="16"/>
    </location>
</feature>
<evidence type="ECO:0000313" key="3">
    <source>
        <dbReference type="EMBL" id="KAG2604137.1"/>
    </source>
</evidence>
<protein>
    <recommendedName>
        <fullName evidence="2">Neprosin PEP catalytic domain-containing protein</fullName>
    </recommendedName>
</protein>
<dbReference type="Pfam" id="PF14365">
    <property type="entry name" value="Neprosin_AP"/>
    <property type="match status" value="1"/>
</dbReference>
<keyword evidence="1" id="KW-0732">Signal</keyword>
<dbReference type="InterPro" id="IPR025521">
    <property type="entry name" value="Neprosin_propep"/>
</dbReference>
<evidence type="ECO:0000313" key="5">
    <source>
        <dbReference type="Proteomes" id="UP000823388"/>
    </source>
</evidence>
<feature type="domain" description="Neprosin PEP catalytic" evidence="2">
    <location>
        <begin position="135"/>
        <end position="401"/>
    </location>
</feature>
<accession>A0A8T0T7J8</accession>
<gene>
    <name evidence="3" type="ORF">PVAP13_4NG048000</name>
    <name evidence="4" type="ORF">PVAP13_4NG050330</name>
</gene>
<dbReference type="PANTHER" id="PTHR31589:SF219">
    <property type="entry name" value="OS06G0144400 PROTEIN"/>
    <property type="match status" value="1"/>
</dbReference>
<dbReference type="Pfam" id="PF03080">
    <property type="entry name" value="Neprosin"/>
    <property type="match status" value="1"/>
</dbReference>
<dbReference type="PROSITE" id="PS52045">
    <property type="entry name" value="NEPROSIN_PEP_CD"/>
    <property type="match status" value="1"/>
</dbReference>
<dbReference type="AlphaFoldDB" id="A0A8T0T7J8"/>
<organism evidence="4 5">
    <name type="scientific">Panicum virgatum</name>
    <name type="common">Blackwell switchgrass</name>
    <dbReference type="NCBI Taxonomy" id="38727"/>
    <lineage>
        <taxon>Eukaryota</taxon>
        <taxon>Viridiplantae</taxon>
        <taxon>Streptophyta</taxon>
        <taxon>Embryophyta</taxon>
        <taxon>Tracheophyta</taxon>
        <taxon>Spermatophyta</taxon>
        <taxon>Magnoliopsida</taxon>
        <taxon>Liliopsida</taxon>
        <taxon>Poales</taxon>
        <taxon>Poaceae</taxon>
        <taxon>PACMAD clade</taxon>
        <taxon>Panicoideae</taxon>
        <taxon>Panicodae</taxon>
        <taxon>Paniceae</taxon>
        <taxon>Panicinae</taxon>
        <taxon>Panicum</taxon>
        <taxon>Panicum sect. Hiantes</taxon>
    </lineage>
</organism>
<feature type="chain" id="PRO_5036435192" description="Neprosin PEP catalytic domain-containing protein" evidence="1">
    <location>
        <begin position="17"/>
        <end position="401"/>
    </location>
</feature>
<reference evidence="4" key="1">
    <citation type="submission" date="2020-05" db="EMBL/GenBank/DDBJ databases">
        <title>WGS assembly of Panicum virgatum.</title>
        <authorList>
            <person name="Lovell J.T."/>
            <person name="Jenkins J."/>
            <person name="Shu S."/>
            <person name="Juenger T.E."/>
            <person name="Schmutz J."/>
        </authorList>
    </citation>
    <scope>NUCLEOTIDE SEQUENCE</scope>
    <source>
        <strain evidence="4">AP13</strain>
    </source>
</reference>
<dbReference type="PANTHER" id="PTHR31589">
    <property type="entry name" value="PROTEIN, PUTATIVE (DUF239)-RELATED-RELATED"/>
    <property type="match status" value="1"/>
</dbReference>
<dbReference type="Proteomes" id="UP000823388">
    <property type="component" value="Chromosome 4N"/>
</dbReference>
<keyword evidence="5" id="KW-1185">Reference proteome</keyword>
<dbReference type="EMBL" id="CM029044">
    <property type="protein sequence ID" value="KAG2604139.1"/>
    <property type="molecule type" value="Genomic_DNA"/>
</dbReference>
<evidence type="ECO:0000256" key="1">
    <source>
        <dbReference type="SAM" id="SignalP"/>
    </source>
</evidence>
<dbReference type="InterPro" id="IPR053168">
    <property type="entry name" value="Glutamic_endopeptidase"/>
</dbReference>